<evidence type="ECO:0000259" key="2">
    <source>
        <dbReference type="PROSITE" id="PS50983"/>
    </source>
</evidence>
<reference evidence="3 4" key="1">
    <citation type="submission" date="2016-10" db="EMBL/GenBank/DDBJ databases">
        <authorList>
            <person name="de Groot N.N."/>
        </authorList>
    </citation>
    <scope>NUCLEOTIDE SEQUENCE [LARGE SCALE GENOMIC DNA]</scope>
    <source>
        <strain evidence="3 4">DSM 28010</strain>
    </source>
</reference>
<dbReference type="SUPFAM" id="SSF53807">
    <property type="entry name" value="Helical backbone' metal receptor"/>
    <property type="match status" value="1"/>
</dbReference>
<proteinExistence type="predicted"/>
<dbReference type="PANTHER" id="PTHR30535:SF4">
    <property type="entry name" value="HEMIN-BINDING PERIPLASMIC PROTEIN HMUT"/>
    <property type="match status" value="1"/>
</dbReference>
<gene>
    <name evidence="3" type="ORF">SAMN05421850_10170</name>
</gene>
<name>A0A1G8GG39_9RHOB</name>
<dbReference type="EMBL" id="FNEB01000001">
    <property type="protein sequence ID" value="SDH93338.1"/>
    <property type="molecule type" value="Genomic_DNA"/>
</dbReference>
<keyword evidence="4" id="KW-1185">Reference proteome</keyword>
<protein>
    <submittedName>
        <fullName evidence="3">Iron complex transport system substrate-binding protein</fullName>
    </submittedName>
</protein>
<dbReference type="Gene3D" id="3.40.50.1980">
    <property type="entry name" value="Nitrogenase molybdenum iron protein domain"/>
    <property type="match status" value="2"/>
</dbReference>
<sequence length="301" mass="31461">MKRPSTPRNGFSLFAQLWLAALLAVTTYAAQASSSPRIGSETADVLSLGGAVTEIVVALDQGHRLLGRDSTSSYPPSVRDLPDVGYVRALSPEGVLSVGPALILSEEGAGPPEAIEVIRAADVDFVTVPDGATVEGILRKIAVVGDALGVPQRAADLAREVEHDLRRATADADRPETEKKRVMFVISTEGGKINASGTGTAADALIRLSGGINAVTGYQGYKQITDEAVGLDAPDVILMMDRDGDHAIADDTLFSMPSIKLTPAAQSRAVIRMDGLLMLGFGPRTAEAIERLNAALYGDGA</sequence>
<keyword evidence="1" id="KW-0732">Signal</keyword>
<dbReference type="AlphaFoldDB" id="A0A1G8GG39"/>
<dbReference type="CDD" id="cd01149">
    <property type="entry name" value="HutB"/>
    <property type="match status" value="1"/>
</dbReference>
<dbReference type="Pfam" id="PF01497">
    <property type="entry name" value="Peripla_BP_2"/>
    <property type="match status" value="1"/>
</dbReference>
<dbReference type="STRING" id="490829.SAMN05421850_10170"/>
<evidence type="ECO:0000313" key="4">
    <source>
        <dbReference type="Proteomes" id="UP000199340"/>
    </source>
</evidence>
<organism evidence="3 4">
    <name type="scientific">Lutimaribacter saemankumensis</name>
    <dbReference type="NCBI Taxonomy" id="490829"/>
    <lineage>
        <taxon>Bacteria</taxon>
        <taxon>Pseudomonadati</taxon>
        <taxon>Pseudomonadota</taxon>
        <taxon>Alphaproteobacteria</taxon>
        <taxon>Rhodobacterales</taxon>
        <taxon>Roseobacteraceae</taxon>
        <taxon>Lutimaribacter</taxon>
    </lineage>
</organism>
<dbReference type="PANTHER" id="PTHR30535">
    <property type="entry name" value="VITAMIN B12-BINDING PROTEIN"/>
    <property type="match status" value="1"/>
</dbReference>
<evidence type="ECO:0000256" key="1">
    <source>
        <dbReference type="SAM" id="SignalP"/>
    </source>
</evidence>
<feature type="domain" description="Fe/B12 periplasmic-binding" evidence="2">
    <location>
        <begin position="44"/>
        <end position="300"/>
    </location>
</feature>
<feature type="chain" id="PRO_5011478243" evidence="1">
    <location>
        <begin position="33"/>
        <end position="301"/>
    </location>
</feature>
<dbReference type="InterPro" id="IPR002491">
    <property type="entry name" value="ABC_transptr_periplasmic_BD"/>
</dbReference>
<feature type="signal peptide" evidence="1">
    <location>
        <begin position="1"/>
        <end position="32"/>
    </location>
</feature>
<dbReference type="RefSeq" id="WP_090025312.1">
    <property type="nucleotide sequence ID" value="NZ_FNEB01000001.1"/>
</dbReference>
<accession>A0A1G8GG39</accession>
<evidence type="ECO:0000313" key="3">
    <source>
        <dbReference type="EMBL" id="SDH93338.1"/>
    </source>
</evidence>
<dbReference type="Proteomes" id="UP000199340">
    <property type="component" value="Unassembled WGS sequence"/>
</dbReference>
<dbReference type="InterPro" id="IPR050902">
    <property type="entry name" value="ABC_Transporter_SBP"/>
</dbReference>
<dbReference type="PROSITE" id="PS50983">
    <property type="entry name" value="FE_B12_PBP"/>
    <property type="match status" value="1"/>
</dbReference>
<dbReference type="OrthoDB" id="9797736at2"/>